<gene>
    <name evidence="2" type="ORF">C7954_1012</name>
</gene>
<organism evidence="2 3">
    <name type="scientific">Halanaerobium congolense</name>
    <dbReference type="NCBI Taxonomy" id="54121"/>
    <lineage>
        <taxon>Bacteria</taxon>
        <taxon>Bacillati</taxon>
        <taxon>Bacillota</taxon>
        <taxon>Clostridia</taxon>
        <taxon>Halanaerobiales</taxon>
        <taxon>Halanaerobiaceae</taxon>
        <taxon>Halanaerobium</taxon>
    </lineage>
</organism>
<comment type="caution">
    <text evidence="2">The sequence shown here is derived from an EMBL/GenBank/DDBJ whole genome shotgun (WGS) entry which is preliminary data.</text>
</comment>
<dbReference type="RefSeq" id="WP_114474590.1">
    <property type="nucleotide sequence ID" value="NZ_SOEF01000001.1"/>
</dbReference>
<evidence type="ECO:0000256" key="1">
    <source>
        <dbReference type="SAM" id="Phobius"/>
    </source>
</evidence>
<accession>A0A4R8GTA1</accession>
<evidence type="ECO:0000313" key="2">
    <source>
        <dbReference type="EMBL" id="TDX48048.1"/>
    </source>
</evidence>
<name>A0A4R8GTA1_9FIRM</name>
<dbReference type="Gene3D" id="2.10.10.90">
    <property type="match status" value="1"/>
</dbReference>
<evidence type="ECO:0008006" key="4">
    <source>
        <dbReference type="Google" id="ProtNLM"/>
    </source>
</evidence>
<reference evidence="2 3" key="1">
    <citation type="submission" date="2019-03" db="EMBL/GenBank/DDBJ databases">
        <title>Subsurface microbial communities from deep shales in Ohio and West Virginia, USA.</title>
        <authorList>
            <person name="Wrighton K."/>
        </authorList>
    </citation>
    <scope>NUCLEOTIDE SEQUENCE [LARGE SCALE GENOMIC DNA]</scope>
    <source>
        <strain evidence="2 3">DSMZ 11287</strain>
    </source>
</reference>
<dbReference type="Proteomes" id="UP000295472">
    <property type="component" value="Unassembled WGS sequence"/>
</dbReference>
<sequence length="574" mass="65556">MKKNIKNNDGIALVMVILLLALVGSLATAMMLMYSSNIGLVQDAAARSQAFYAAEGGANYLDLKLNKFYQDNIAGKGFFSAEKIYKELQKLQSQFEDDLNIAGYGITIEFNPHSNYEENNIYIYEITADNGNESETIRVEYLIEHLIDYFKYSRFANKINLNGYNRFYNVDDHSFGTAEVLYSKWSNSSSYFEGELVVHDNKVYVSKGDYSAGEAVEPGEDNWQDNWMIDNSFKEWNNDKIYRSREKVIYDNEIYTSKVNDNETQPDPDNPNNDYWEINDPDISKVGLAKGKVDYNQTSLPDPKDYDYQEKIVEEFKRRLDEEGGYTYEDDQGSYSNWSNQSYSVGTKINYNGKVYKVAKDNYRTVFGIPIYKIPQPEPQPDLEPDSEDYNGWRDYWVEMNAGQAFIDDNNQFYNDGNYIYIDGDLTPNVAASMDFSKADDVLHILVDGEISPYANLSLDGNANIIFYTTAETVSFENGHITMPWESDINLAYFAPFATYTSNDFSGGYASSMIFNEINYTDQDISSVKTYSEDNPLRGSIDPGIADLTRVHGGNYSYNSDKTGPIRLDWSVIR</sequence>
<dbReference type="EMBL" id="SOEF01000001">
    <property type="protein sequence ID" value="TDX48048.1"/>
    <property type="molecule type" value="Genomic_DNA"/>
</dbReference>
<evidence type="ECO:0000313" key="3">
    <source>
        <dbReference type="Proteomes" id="UP000295472"/>
    </source>
</evidence>
<dbReference type="AlphaFoldDB" id="A0A4R8GTA1"/>
<proteinExistence type="predicted"/>
<protein>
    <recommendedName>
        <fullName evidence="4">Type 4 fimbrial biogenesis protein PilX N-terminal domain-containing protein</fullName>
    </recommendedName>
</protein>
<dbReference type="GeneID" id="57011418"/>
<keyword evidence="1" id="KW-0812">Transmembrane</keyword>
<feature type="transmembrane region" description="Helical" evidence="1">
    <location>
        <begin position="12"/>
        <end position="34"/>
    </location>
</feature>
<keyword evidence="1" id="KW-0472">Membrane</keyword>
<keyword evidence="1" id="KW-1133">Transmembrane helix</keyword>